<comment type="caution">
    <text evidence="2">The sequence shown here is derived from an EMBL/GenBank/DDBJ whole genome shotgun (WGS) entry which is preliminary data.</text>
</comment>
<feature type="transmembrane region" description="Helical" evidence="1">
    <location>
        <begin position="146"/>
        <end position="165"/>
    </location>
</feature>
<keyword evidence="1" id="KW-0472">Membrane</keyword>
<feature type="transmembrane region" description="Helical" evidence="1">
    <location>
        <begin position="115"/>
        <end position="134"/>
    </location>
</feature>
<keyword evidence="1" id="KW-1133">Transmembrane helix</keyword>
<protein>
    <recommendedName>
        <fullName evidence="4">PH domain-containing protein</fullName>
    </recommendedName>
</protein>
<dbReference type="RefSeq" id="WP_244632900.1">
    <property type="nucleotide sequence ID" value="NZ_CAJCKR010000001.1"/>
</dbReference>
<evidence type="ECO:0000313" key="2">
    <source>
        <dbReference type="EMBL" id="MET3864292.1"/>
    </source>
</evidence>
<feature type="transmembrane region" description="Helical" evidence="1">
    <location>
        <begin position="41"/>
        <end position="59"/>
    </location>
</feature>
<keyword evidence="3" id="KW-1185">Reference proteome</keyword>
<evidence type="ECO:0000256" key="1">
    <source>
        <dbReference type="SAM" id="Phobius"/>
    </source>
</evidence>
<reference evidence="2 3" key="1">
    <citation type="submission" date="2024-06" db="EMBL/GenBank/DDBJ databases">
        <title>Genomics of switchgrass bacterial isolates.</title>
        <authorList>
            <person name="Shade A."/>
        </authorList>
    </citation>
    <scope>NUCLEOTIDE SEQUENCE [LARGE SCALE GENOMIC DNA]</scope>
    <source>
        <strain evidence="2 3">PvP084</strain>
    </source>
</reference>
<proteinExistence type="predicted"/>
<gene>
    <name evidence="2" type="ORF">ABIC20_001601</name>
</gene>
<organism evidence="2 3">
    <name type="scientific">Methylobacterium radiotolerans</name>
    <dbReference type="NCBI Taxonomy" id="31998"/>
    <lineage>
        <taxon>Bacteria</taxon>
        <taxon>Pseudomonadati</taxon>
        <taxon>Pseudomonadota</taxon>
        <taxon>Alphaproteobacteria</taxon>
        <taxon>Hyphomicrobiales</taxon>
        <taxon>Methylobacteriaceae</taxon>
        <taxon>Methylobacterium</taxon>
    </lineage>
</organism>
<evidence type="ECO:0008006" key="4">
    <source>
        <dbReference type="Google" id="ProtNLM"/>
    </source>
</evidence>
<dbReference type="Proteomes" id="UP001549119">
    <property type="component" value="Unassembled WGS sequence"/>
</dbReference>
<evidence type="ECO:0000313" key="3">
    <source>
        <dbReference type="Proteomes" id="UP001549119"/>
    </source>
</evidence>
<sequence length="265" mass="28457">MPDPLRYGRFPESGGDGRPRVSREDMAFVLEQARGDRGRNLVLLGISLLFVAAGLGMIVTGADGGVATTVFFGVCAAVAVWQLRPDLLESESRSAGSLAAQFPGPVTLRASLRRLLFLALMAAGFGGVTLWILLHETRSTTMHLLLWPGVVLFLGGVPVLILTAIRGSALHLDETGFTVVQLGRSRRVRWHDVSEFAAVAAAGSGQRLVTFDDASAITTRLGAMNRRLIGRNAVLPENYGLDPDTLATLLTAWRKRALQTEAGRL</sequence>
<dbReference type="EMBL" id="JBEPNW010000002">
    <property type="protein sequence ID" value="MET3864292.1"/>
    <property type="molecule type" value="Genomic_DNA"/>
</dbReference>
<keyword evidence="1" id="KW-0812">Transmembrane</keyword>
<accession>A0ABV2NCT2</accession>
<name>A0ABV2NCT2_9HYPH</name>